<dbReference type="AlphaFoldDB" id="A0A388SXM7"/>
<name>A0A388SXM7_9ACTN</name>
<protein>
    <submittedName>
        <fullName evidence="2">Uncharacterized protein</fullName>
    </submittedName>
</protein>
<feature type="compositionally biased region" description="Basic and acidic residues" evidence="1">
    <location>
        <begin position="148"/>
        <end position="158"/>
    </location>
</feature>
<proteinExistence type="predicted"/>
<evidence type="ECO:0000313" key="3">
    <source>
        <dbReference type="Proteomes" id="UP000265354"/>
    </source>
</evidence>
<accession>A0A388SXM7</accession>
<evidence type="ECO:0000256" key="1">
    <source>
        <dbReference type="SAM" id="MobiDB-lite"/>
    </source>
</evidence>
<reference evidence="2 3" key="1">
    <citation type="submission" date="2018-07" db="EMBL/GenBank/DDBJ databases">
        <title>Whole Genome Shotgun Sequence of Streptomyces spongiicola strain 531S.</title>
        <authorList>
            <person name="Dohra H."/>
            <person name="Kodani S."/>
        </authorList>
    </citation>
    <scope>NUCLEOTIDE SEQUENCE [LARGE SCALE GENOMIC DNA]</scope>
    <source>
        <strain evidence="2 3">531S</strain>
    </source>
</reference>
<sequence>MLPADGGGGGGGAARDLERGAGALKRFQKHVDNLLTEFESGAGGAKRVAAQTISRGSFSGAGMPFAEADGFFSQYNRVHRELTALSRSLGDQIELLRIGVHAADVGFDNVEEDLRSRFHRIQTRLGRERREHEKHDTPHGDLPGGNSDVRDVDIQDVG</sequence>
<organism evidence="2 3">
    <name type="scientific">Streptomyces spongiicola</name>
    <dbReference type="NCBI Taxonomy" id="1690221"/>
    <lineage>
        <taxon>Bacteria</taxon>
        <taxon>Bacillati</taxon>
        <taxon>Actinomycetota</taxon>
        <taxon>Actinomycetes</taxon>
        <taxon>Kitasatosporales</taxon>
        <taxon>Streptomycetaceae</taxon>
        <taxon>Streptomyces</taxon>
    </lineage>
</organism>
<gene>
    <name evidence="2" type="ORF">SSP531S_28420</name>
</gene>
<dbReference type="EMBL" id="BGZL01000007">
    <property type="protein sequence ID" value="GBQ01408.1"/>
    <property type="molecule type" value="Genomic_DNA"/>
</dbReference>
<feature type="compositionally biased region" description="Basic and acidic residues" evidence="1">
    <location>
        <begin position="125"/>
        <end position="139"/>
    </location>
</feature>
<comment type="caution">
    <text evidence="2">The sequence shown here is derived from an EMBL/GenBank/DDBJ whole genome shotgun (WGS) entry which is preliminary data.</text>
</comment>
<dbReference type="RefSeq" id="WP_116427772.1">
    <property type="nucleotide sequence ID" value="NZ_BGZL01000007.1"/>
</dbReference>
<feature type="region of interest" description="Disordered" evidence="1">
    <location>
        <begin position="125"/>
        <end position="158"/>
    </location>
</feature>
<evidence type="ECO:0000313" key="2">
    <source>
        <dbReference type="EMBL" id="GBQ01408.1"/>
    </source>
</evidence>
<dbReference type="Proteomes" id="UP000265354">
    <property type="component" value="Unassembled WGS sequence"/>
</dbReference>